<keyword evidence="2" id="KW-0812">Transmembrane</keyword>
<dbReference type="AlphaFoldDB" id="S8DS58"/>
<dbReference type="OrthoDB" id="342281at2759"/>
<dbReference type="GO" id="GO:0016020">
    <property type="term" value="C:membrane"/>
    <property type="evidence" value="ECO:0007669"/>
    <property type="project" value="UniProtKB-SubCell"/>
</dbReference>
<evidence type="ECO:0000256" key="2">
    <source>
        <dbReference type="ARBA" id="ARBA00022692"/>
    </source>
</evidence>
<dbReference type="PANTHER" id="PTHR12911">
    <property type="entry name" value="SAD1/UNC-84-LIKE PROTEIN-RELATED"/>
    <property type="match status" value="1"/>
</dbReference>
<dbReference type="Pfam" id="PF07738">
    <property type="entry name" value="Sad1_UNC"/>
    <property type="match status" value="1"/>
</dbReference>
<dbReference type="InterPro" id="IPR045119">
    <property type="entry name" value="SUN1-5"/>
</dbReference>
<dbReference type="InParanoid" id="S8DS58"/>
<dbReference type="STRING" id="743788.S8DS58"/>
<evidence type="ECO:0000256" key="3">
    <source>
        <dbReference type="ARBA" id="ARBA00022989"/>
    </source>
</evidence>
<dbReference type="GO" id="GO:0043495">
    <property type="term" value="F:protein-membrane adaptor activity"/>
    <property type="evidence" value="ECO:0007669"/>
    <property type="project" value="TreeGrafter"/>
</dbReference>
<dbReference type="GO" id="GO:0005635">
    <property type="term" value="C:nuclear envelope"/>
    <property type="evidence" value="ECO:0007669"/>
    <property type="project" value="TreeGrafter"/>
</dbReference>
<keyword evidence="4" id="KW-0472">Membrane</keyword>
<evidence type="ECO:0000313" key="6">
    <source>
        <dbReference type="EMBL" id="EPS94033.1"/>
    </source>
</evidence>
<dbReference type="EMBL" id="KE504247">
    <property type="protein sequence ID" value="EPS94033.1"/>
    <property type="molecule type" value="Genomic_DNA"/>
</dbReference>
<dbReference type="eggNOG" id="KOG2687">
    <property type="taxonomic scope" value="Eukaryota"/>
</dbReference>
<evidence type="ECO:0000313" key="7">
    <source>
        <dbReference type="Proteomes" id="UP000015241"/>
    </source>
</evidence>
<feature type="domain" description="SUN" evidence="5">
    <location>
        <begin position="1"/>
        <end position="116"/>
    </location>
</feature>
<protein>
    <recommendedName>
        <fullName evidence="5">SUN domain-containing protein</fullName>
    </recommendedName>
</protein>
<keyword evidence="3" id="KW-1133">Transmembrane helix</keyword>
<dbReference type="PROSITE" id="PS51469">
    <property type="entry name" value="SUN"/>
    <property type="match status" value="1"/>
</dbReference>
<evidence type="ECO:0000259" key="5">
    <source>
        <dbReference type="PROSITE" id="PS51469"/>
    </source>
</evidence>
<evidence type="ECO:0000256" key="4">
    <source>
        <dbReference type="ARBA" id="ARBA00023136"/>
    </source>
</evidence>
<reference evidence="6 7" key="1">
    <citation type="journal article" date="2012" name="Science">
        <title>The Paleozoic origin of enzymatic lignin decomposition reconstructed from 31 fungal genomes.</title>
        <authorList>
            <person name="Floudas D."/>
            <person name="Binder M."/>
            <person name="Riley R."/>
            <person name="Barry K."/>
            <person name="Blanchette R.A."/>
            <person name="Henrissat B."/>
            <person name="Martinez A.T."/>
            <person name="Otillar R."/>
            <person name="Spatafora J.W."/>
            <person name="Yadav J.S."/>
            <person name="Aerts A."/>
            <person name="Benoit I."/>
            <person name="Boyd A."/>
            <person name="Carlson A."/>
            <person name="Copeland A."/>
            <person name="Coutinho P.M."/>
            <person name="de Vries R.P."/>
            <person name="Ferreira P."/>
            <person name="Findley K."/>
            <person name="Foster B."/>
            <person name="Gaskell J."/>
            <person name="Glotzer D."/>
            <person name="Gorecki P."/>
            <person name="Heitman J."/>
            <person name="Hesse C."/>
            <person name="Hori C."/>
            <person name="Igarashi K."/>
            <person name="Jurgens J.A."/>
            <person name="Kallen N."/>
            <person name="Kersten P."/>
            <person name="Kohler A."/>
            <person name="Kuees U."/>
            <person name="Kumar T.K.A."/>
            <person name="Kuo A."/>
            <person name="LaButti K."/>
            <person name="Larrondo L.F."/>
            <person name="Lindquist E."/>
            <person name="Ling A."/>
            <person name="Lombard V."/>
            <person name="Lucas S."/>
            <person name="Lundell T."/>
            <person name="Martin R."/>
            <person name="McLaughlin D.J."/>
            <person name="Morgenstern I."/>
            <person name="Morin E."/>
            <person name="Murat C."/>
            <person name="Nagy L.G."/>
            <person name="Nolan M."/>
            <person name="Ohm R.A."/>
            <person name="Patyshakuliyeva A."/>
            <person name="Rokas A."/>
            <person name="Ruiz-Duenas F.J."/>
            <person name="Sabat G."/>
            <person name="Salamov A."/>
            <person name="Samejima M."/>
            <person name="Schmutz J."/>
            <person name="Slot J.C."/>
            <person name="St John F."/>
            <person name="Stenlid J."/>
            <person name="Sun H."/>
            <person name="Sun S."/>
            <person name="Syed K."/>
            <person name="Tsang A."/>
            <person name="Wiebenga A."/>
            <person name="Young D."/>
            <person name="Pisabarro A."/>
            <person name="Eastwood D.C."/>
            <person name="Martin F."/>
            <person name="Cullen D."/>
            <person name="Grigoriev I.V."/>
            <person name="Hibbett D.S."/>
        </authorList>
    </citation>
    <scope>NUCLEOTIDE SEQUENCE</scope>
    <source>
        <strain evidence="7">FP-58527</strain>
    </source>
</reference>
<keyword evidence="7" id="KW-1185">Reference proteome</keyword>
<gene>
    <name evidence="6" type="ORF">FOMPIDRAFT_1087739</name>
</gene>
<dbReference type="InterPro" id="IPR012919">
    <property type="entry name" value="SUN_dom"/>
</dbReference>
<dbReference type="PANTHER" id="PTHR12911:SF8">
    <property type="entry name" value="KLAROID PROTEIN-RELATED"/>
    <property type="match status" value="1"/>
</dbReference>
<proteinExistence type="predicted"/>
<accession>S8DS58</accession>
<evidence type="ECO:0000256" key="1">
    <source>
        <dbReference type="ARBA" id="ARBA00004370"/>
    </source>
</evidence>
<dbReference type="Proteomes" id="UP000015241">
    <property type="component" value="Unassembled WGS sequence"/>
</dbReference>
<comment type="subcellular location">
    <subcellularLocation>
        <location evidence="1">Membrane</location>
    </subcellularLocation>
</comment>
<sequence length="116" mass="13021">CWPMDGSSGYLGIDLAHPIHLHAVAISHAPASVAVDLRAAPRSLAVWGRLMTSQPHAALFLLGRFTYDIRAHQTMQTFDISRSLHPYRFQSFIVAVEDNWGFEDSTCLCRVRFHGK</sequence>
<name>S8DS58_FOMSC</name>
<feature type="non-terminal residue" evidence="6">
    <location>
        <position position="1"/>
    </location>
</feature>
<dbReference type="HOGENOM" id="CLU_043737_4_0_1"/>
<dbReference type="Gene3D" id="2.60.120.260">
    <property type="entry name" value="Galactose-binding domain-like"/>
    <property type="match status" value="1"/>
</dbReference>
<organism evidence="6 7">
    <name type="scientific">Fomitopsis schrenkii</name>
    <name type="common">Brown rot fungus</name>
    <dbReference type="NCBI Taxonomy" id="2126942"/>
    <lineage>
        <taxon>Eukaryota</taxon>
        <taxon>Fungi</taxon>
        <taxon>Dikarya</taxon>
        <taxon>Basidiomycota</taxon>
        <taxon>Agaricomycotina</taxon>
        <taxon>Agaricomycetes</taxon>
        <taxon>Polyporales</taxon>
        <taxon>Fomitopsis</taxon>
    </lineage>
</organism>
<feature type="non-terminal residue" evidence="6">
    <location>
        <position position="116"/>
    </location>
</feature>